<evidence type="ECO:0000313" key="2">
    <source>
        <dbReference type="Proteomes" id="UP000252107"/>
    </source>
</evidence>
<protein>
    <submittedName>
        <fullName evidence="1">LPS biosynthesis glycosyltransferase</fullName>
    </submittedName>
</protein>
<keyword evidence="2" id="KW-1185">Reference proteome</keyword>
<reference evidence="1" key="1">
    <citation type="submission" date="2016-04" db="EMBL/GenBank/DDBJ databases">
        <authorList>
            <person name="Tabuchi Yagui T.R."/>
        </authorList>
    </citation>
    <scope>NUCLEOTIDE SEQUENCE [LARGE SCALE GENOMIC DNA]</scope>
    <source>
        <strain evidence="1">NIES-26</strain>
    </source>
</reference>
<sequence length="289" mass="32991">MRAIAATVANQKLGKNHLVNCISRVLIIAYQESTQQLEEVLTQEKLQYEVLRQGNKPEFQHFSRSYLCLMNHRRAWAKAAQEDRPTIIIEADFVPVVNFGKLPLPFNSNQTDVGVSWLYTCAPQVYHVSVDGYAEGFSTSTVAYTVTSKSARYLIELAEEVREKVGAANYSTWDSTVDSFLRHRKLKNYIVWRNYGEHGGLPNPEHYQNKLSRTHRADVLYGKLTFTPLYAAHARSRKLKLLTVRLKARLKGIARLVTGRFLRVKVIRGSSVPVRLISFAILRQLSLQL</sequence>
<accession>A0A367S459</accession>
<proteinExistence type="predicted"/>
<name>A0A367S459_9NOSO</name>
<dbReference type="GO" id="GO:0016740">
    <property type="term" value="F:transferase activity"/>
    <property type="evidence" value="ECO:0007669"/>
    <property type="project" value="UniProtKB-KW"/>
</dbReference>
<gene>
    <name evidence="1" type="ORF">A6770_08345</name>
</gene>
<comment type="caution">
    <text evidence="1">The sequence shown here is derived from an EMBL/GenBank/DDBJ whole genome shotgun (WGS) entry which is preliminary data.</text>
</comment>
<dbReference type="EMBL" id="LXQD01000012">
    <property type="protein sequence ID" value="RCJ42212.1"/>
    <property type="molecule type" value="Genomic_DNA"/>
</dbReference>
<dbReference type="AlphaFoldDB" id="A0A367S459"/>
<organism evidence="1 2">
    <name type="scientific">Nostoc minutum NIES-26</name>
    <dbReference type="NCBI Taxonomy" id="1844469"/>
    <lineage>
        <taxon>Bacteria</taxon>
        <taxon>Bacillati</taxon>
        <taxon>Cyanobacteriota</taxon>
        <taxon>Cyanophyceae</taxon>
        <taxon>Nostocales</taxon>
        <taxon>Nostocaceae</taxon>
        <taxon>Nostoc</taxon>
    </lineage>
</organism>
<dbReference type="Proteomes" id="UP000252107">
    <property type="component" value="Unassembled WGS sequence"/>
</dbReference>
<evidence type="ECO:0000313" key="1">
    <source>
        <dbReference type="EMBL" id="RCJ42212.1"/>
    </source>
</evidence>